<evidence type="ECO:0000313" key="2">
    <source>
        <dbReference type="EMBL" id="GAQ18439.1"/>
    </source>
</evidence>
<gene>
    <name evidence="2" type="ORF">OPHB3_2379</name>
</gene>
<name>A0A0U9H6S4_9BACI</name>
<dbReference type="EMBL" id="BBXV01000027">
    <property type="protein sequence ID" value="GAQ18439.1"/>
    <property type="molecule type" value="Genomic_DNA"/>
</dbReference>
<organism evidence="2 3">
    <name type="scientific">Oceanobacillus picturae</name>
    <dbReference type="NCBI Taxonomy" id="171693"/>
    <lineage>
        <taxon>Bacteria</taxon>
        <taxon>Bacillati</taxon>
        <taxon>Bacillota</taxon>
        <taxon>Bacilli</taxon>
        <taxon>Bacillales</taxon>
        <taxon>Bacillaceae</taxon>
        <taxon>Oceanobacillus</taxon>
    </lineage>
</organism>
<dbReference type="RefSeq" id="WP_058950437.1">
    <property type="nucleotide sequence ID" value="NZ_BBXV01000027.1"/>
</dbReference>
<reference evidence="3" key="1">
    <citation type="submission" date="2015-07" db="EMBL/GenBank/DDBJ databases">
        <title>Draft Genome Sequence of Oceanobacillus picturae Heshi-B3 that Was Isolated from Fermented Rice Bran with Aging Salted Mackerel, Which Was Named Heshiko as Traditional Fermented Seafood in Japan.</title>
        <authorList>
            <person name="Akuzawa S."/>
            <person name="Nakagawa J."/>
            <person name="Kanekatsu T."/>
            <person name="Kanesaki Y."/>
            <person name="Suzuki T."/>
        </authorList>
    </citation>
    <scope>NUCLEOTIDE SEQUENCE [LARGE SCALE GENOMIC DNA]</scope>
    <source>
        <strain evidence="3">Heshi-B3</strain>
    </source>
</reference>
<dbReference type="OrthoDB" id="2963631at2"/>
<accession>A0A0U9H6S4</accession>
<feature type="coiled-coil region" evidence="1">
    <location>
        <begin position="54"/>
        <end position="85"/>
    </location>
</feature>
<protein>
    <submittedName>
        <fullName evidence="2">Glucose-6-phosphate isomerase, partial</fullName>
    </submittedName>
</protein>
<proteinExistence type="predicted"/>
<evidence type="ECO:0000313" key="3">
    <source>
        <dbReference type="Proteomes" id="UP000052946"/>
    </source>
</evidence>
<evidence type="ECO:0000256" key="1">
    <source>
        <dbReference type="SAM" id="Coils"/>
    </source>
</evidence>
<sequence>MNTKELANKYAELLAAKEKATMHPEDKGYEWKYNQLSTFYQDAVLKTKLPKERLAEIEKEGESLHEQYEREQEEANQFKETYKNNVLNNLEGLKEEKDFKKAYKHKVLAFLDKEQDEKQETEVNKDKRDQQMEAFESKYGYEKVYALKKEVLDDIREMDLTPSQRERLKEVERDLEDEKKIKLGKSKKKDTEFEMEM</sequence>
<comment type="caution">
    <text evidence="2">The sequence shown here is derived from an EMBL/GenBank/DDBJ whole genome shotgun (WGS) entry which is preliminary data.</text>
</comment>
<reference evidence="2 3" key="2">
    <citation type="journal article" date="2016" name="Genome Announc.">
        <title>Draft Genome Sequence of Oceanobacillus picturae Heshi-B3, Isolated from Fermented Rice Bran in a Traditional Japanese Seafood Dish.</title>
        <authorList>
            <person name="Akuzawa S."/>
            <person name="Nagaoka J."/>
            <person name="Kanekatsu M."/>
            <person name="Kanesaki Y."/>
            <person name="Suzuki T."/>
        </authorList>
    </citation>
    <scope>NUCLEOTIDE SEQUENCE [LARGE SCALE GENOMIC DNA]</scope>
    <source>
        <strain evidence="2 3">Heshi-B3</strain>
    </source>
</reference>
<dbReference type="Proteomes" id="UP000052946">
    <property type="component" value="Unassembled WGS sequence"/>
</dbReference>
<dbReference type="AlphaFoldDB" id="A0A0U9H6S4"/>
<dbReference type="GO" id="GO:0016853">
    <property type="term" value="F:isomerase activity"/>
    <property type="evidence" value="ECO:0007669"/>
    <property type="project" value="UniProtKB-KW"/>
</dbReference>
<keyword evidence="1" id="KW-0175">Coiled coil</keyword>
<keyword evidence="2" id="KW-0413">Isomerase</keyword>